<protein>
    <submittedName>
        <fullName evidence="2">Spore cortex biosynthesis protein YabQ</fullName>
    </submittedName>
</protein>
<keyword evidence="3" id="KW-1185">Reference proteome</keyword>
<name>A0A1I1A2Q7_9BACI</name>
<dbReference type="InterPro" id="IPR019074">
    <property type="entry name" value="YabQ"/>
</dbReference>
<dbReference type="EMBL" id="FOJW01000015">
    <property type="protein sequence ID" value="SFB31802.1"/>
    <property type="molecule type" value="Genomic_DNA"/>
</dbReference>
<keyword evidence="1" id="KW-0812">Transmembrane</keyword>
<feature type="transmembrane region" description="Helical" evidence="1">
    <location>
        <begin position="112"/>
        <end position="136"/>
    </location>
</feature>
<dbReference type="RefSeq" id="WP_090240585.1">
    <property type="nucleotide sequence ID" value="NZ_FOJW01000015.1"/>
</dbReference>
<keyword evidence="1" id="KW-0472">Membrane</keyword>
<dbReference type="OrthoDB" id="1653819at2"/>
<evidence type="ECO:0000313" key="2">
    <source>
        <dbReference type="EMBL" id="SFB31802.1"/>
    </source>
</evidence>
<evidence type="ECO:0000256" key="1">
    <source>
        <dbReference type="SAM" id="Phobius"/>
    </source>
</evidence>
<feature type="transmembrane region" description="Helical" evidence="1">
    <location>
        <begin position="39"/>
        <end position="58"/>
    </location>
</feature>
<accession>A0A1I1A2Q7</accession>
<sequence>MTLNVQFITMISMITGGFYLGMALDTFRRLSIYWKQRVFLKYFMEISFWMTQTMLLYYVLFLANSGELRFYVFIAILLGFSMYQVLAANLYKRMLEYLIRMMVKVYRFLQNMVRVTIVTPIKFIIQLLMTIIMFTANTLWNLLRYSFKIVFVPVFWLLRLIFRMLPQNIQRNLHKIAGFYSTIENTCKKWINDWMSKRR</sequence>
<dbReference type="AlphaFoldDB" id="A0A1I1A2Q7"/>
<proteinExistence type="predicted"/>
<evidence type="ECO:0000313" key="3">
    <source>
        <dbReference type="Proteomes" id="UP000198642"/>
    </source>
</evidence>
<keyword evidence="1" id="KW-1133">Transmembrane helix</keyword>
<dbReference type="Proteomes" id="UP000198642">
    <property type="component" value="Unassembled WGS sequence"/>
</dbReference>
<feature type="transmembrane region" description="Helical" evidence="1">
    <location>
        <begin position="70"/>
        <end position="91"/>
    </location>
</feature>
<gene>
    <name evidence="2" type="ORF">SAMN04488072_11569</name>
</gene>
<organism evidence="2 3">
    <name type="scientific">Lentibacillus halodurans</name>
    <dbReference type="NCBI Taxonomy" id="237679"/>
    <lineage>
        <taxon>Bacteria</taxon>
        <taxon>Bacillati</taxon>
        <taxon>Bacillota</taxon>
        <taxon>Bacilli</taxon>
        <taxon>Bacillales</taxon>
        <taxon>Bacillaceae</taxon>
        <taxon>Lentibacillus</taxon>
    </lineage>
</organism>
<dbReference type="Pfam" id="PF09578">
    <property type="entry name" value="Spore_YabQ"/>
    <property type="match status" value="1"/>
</dbReference>
<feature type="transmembrane region" description="Helical" evidence="1">
    <location>
        <begin position="142"/>
        <end position="162"/>
    </location>
</feature>
<dbReference type="NCBIfam" id="TIGR02893">
    <property type="entry name" value="spore_yabQ"/>
    <property type="match status" value="1"/>
</dbReference>
<feature type="transmembrane region" description="Helical" evidence="1">
    <location>
        <begin position="6"/>
        <end position="27"/>
    </location>
</feature>
<dbReference type="STRING" id="237679.SAMN04488072_11569"/>
<reference evidence="2 3" key="1">
    <citation type="submission" date="2016-10" db="EMBL/GenBank/DDBJ databases">
        <authorList>
            <person name="de Groot N.N."/>
        </authorList>
    </citation>
    <scope>NUCLEOTIDE SEQUENCE [LARGE SCALE GENOMIC DNA]</scope>
    <source>
        <strain evidence="2 3">CGMCC 1.3702</strain>
    </source>
</reference>